<dbReference type="EMBL" id="JAUEPO010000007">
    <property type="protein sequence ID" value="KAK3317769.1"/>
    <property type="molecule type" value="Genomic_DNA"/>
</dbReference>
<evidence type="ECO:0000256" key="1">
    <source>
        <dbReference type="ARBA" id="ARBA00022801"/>
    </source>
</evidence>
<dbReference type="InterPro" id="IPR029018">
    <property type="entry name" value="Hex-like_dom2"/>
</dbReference>
<sequence>MLVGTAKAALWLAFSATVSALGQERIIAFNSSSGALQIAGGAITQGQILVSGNEYWGVVRAASDLALDFGRVTGTNYTLSNGKKSAAPTSYVYKPVNNRNNTVFSTVGTANFTGPAYSDPSPSDTVIIAGTIGHSTIIDDLIASKAIDVSAIKGKWESFTSQIVKDPVPGCSSALVIAGADPRGTIYGIYDISEQIGVSPWYFWADSPVRQNKDIFALPIKKVQGSPTVKYRGFFLNDEQPALTNWVATHWENTLYGAGYGPAFYSLIFELLLRLRANYLWPTLWGSMFEVDDPANQPLADAFEIVLGTSHTEPLMRAQNEFGKFYKDKGPWAYNLNNETIDDYFRYGIQRAKPYARNSLWTVGMRGTGDTQIEGLGVDHIVTMLETLVKNQRQMMADGLGVEITTIPQTWCLYKEVMTYLFAGLTIPDDVTLLWADDNWGNVRRLPLLNETNRAGGAGIYYHFDYVGDPRDYKWINTIQLSKTAEQMHMAASRGADRIWIVNVGDMKALEIPISHFFDLGYDTKKWGVDSAGDWAKAWATREFGPEHAGETAEIMMKYGMYASRRKFELVEPQTYSVLNYNEADAVLQQWASLRAAAQAIYDKLDAAAQPAFFQTVLHPALAGEIVHKVNVGGAKNSLFAGQKRNSANEMINYVLSISEEDYKLTMRWDDLLDGKWKHFMDQTHLGYDGYWQQPMRNTLPAMTYVQTALVSLAGHVGVGVEGLNATVQGDDKYHSNSGNNLALPPMDPYGPVTRWFDIFSRGTKDCTWTASPEQPWIKLSQSTGVVGPKGSDTRVYVSIDWASAPKAPYSSTVNINITTPCQGLDRYGYAAPKVQVPVSIRSVTSNFTQGFVESDGHVAISGSNFKTIIPPASASSDNTNVTYHKFVNYGRSGSGVGLWPLNTEKLTVATAPALEYDLYLFTNSTAANVTVYMSPALNYLGDWNPLEYGIALYPKGEAAPTNPTLVRPVGVTVGANMPAGWGYAAADSIWGKTGNYTTSKFAVPQEGAYTLRIWALMPGIVVQKVIVDLGGVRPSFFGPPESFLVGRDSVGKYEQTSFLSEADTITAGGARPSKCKRAMLAARARAAAAGAGVGVGAASN</sequence>
<reference evidence="4" key="1">
    <citation type="journal article" date="2023" name="Mol. Phylogenet. Evol.">
        <title>Genome-scale phylogeny and comparative genomics of the fungal order Sordariales.</title>
        <authorList>
            <person name="Hensen N."/>
            <person name="Bonometti L."/>
            <person name="Westerberg I."/>
            <person name="Brannstrom I.O."/>
            <person name="Guillou S."/>
            <person name="Cros-Aarteil S."/>
            <person name="Calhoun S."/>
            <person name="Haridas S."/>
            <person name="Kuo A."/>
            <person name="Mondo S."/>
            <person name="Pangilinan J."/>
            <person name="Riley R."/>
            <person name="LaButti K."/>
            <person name="Andreopoulos B."/>
            <person name="Lipzen A."/>
            <person name="Chen C."/>
            <person name="Yan M."/>
            <person name="Daum C."/>
            <person name="Ng V."/>
            <person name="Clum A."/>
            <person name="Steindorff A."/>
            <person name="Ohm R.A."/>
            <person name="Martin F."/>
            <person name="Silar P."/>
            <person name="Natvig D.O."/>
            <person name="Lalanne C."/>
            <person name="Gautier V."/>
            <person name="Ament-Velasquez S.L."/>
            <person name="Kruys A."/>
            <person name="Hutchinson M.I."/>
            <person name="Powell A.J."/>
            <person name="Barry K."/>
            <person name="Miller A.N."/>
            <person name="Grigoriev I.V."/>
            <person name="Debuchy R."/>
            <person name="Gladieux P."/>
            <person name="Hiltunen Thoren M."/>
            <person name="Johannesson H."/>
        </authorList>
    </citation>
    <scope>NUCLEOTIDE SEQUENCE</scope>
    <source>
        <strain evidence="4">SMH4131-1</strain>
    </source>
</reference>
<dbReference type="PANTHER" id="PTHR37842">
    <property type="match status" value="1"/>
</dbReference>
<feature type="chain" id="PRO_5042271770" description="Gylcosyl hydrolase 115 C-terminal domain-containing protein" evidence="2">
    <location>
        <begin position="21"/>
        <end position="1101"/>
    </location>
</feature>
<protein>
    <recommendedName>
        <fullName evidence="3">Gylcosyl hydrolase 115 C-terminal domain-containing protein</fullName>
    </recommendedName>
</protein>
<evidence type="ECO:0000313" key="4">
    <source>
        <dbReference type="EMBL" id="KAK3317769.1"/>
    </source>
</evidence>
<dbReference type="InterPro" id="IPR041437">
    <property type="entry name" value="GH115_C"/>
</dbReference>
<dbReference type="Proteomes" id="UP001286456">
    <property type="component" value="Unassembled WGS sequence"/>
</dbReference>
<dbReference type="Gene3D" id="3.30.379.10">
    <property type="entry name" value="Chitobiase/beta-hexosaminidase domain 2-like"/>
    <property type="match status" value="1"/>
</dbReference>
<keyword evidence="2" id="KW-0732">Signal</keyword>
<keyword evidence="1" id="KW-0378">Hydrolase</keyword>
<gene>
    <name evidence="4" type="ORF">B0T19DRAFT_469566</name>
</gene>
<dbReference type="PANTHER" id="PTHR37842:SF2">
    <property type="entry name" value="GYLCOSYL HYDROLASE 115 C-TERMINAL DOMAIN-CONTAINING PROTEIN"/>
    <property type="match status" value="1"/>
</dbReference>
<dbReference type="Pfam" id="PF15979">
    <property type="entry name" value="Glyco_hydro_115"/>
    <property type="match status" value="1"/>
</dbReference>
<evidence type="ECO:0000259" key="3">
    <source>
        <dbReference type="Pfam" id="PF17829"/>
    </source>
</evidence>
<dbReference type="Gene3D" id="1.20.58.2150">
    <property type="match status" value="1"/>
</dbReference>
<reference evidence="4" key="2">
    <citation type="submission" date="2023-06" db="EMBL/GenBank/DDBJ databases">
        <authorList>
            <consortium name="Lawrence Berkeley National Laboratory"/>
            <person name="Haridas S."/>
            <person name="Hensen N."/>
            <person name="Bonometti L."/>
            <person name="Westerberg I."/>
            <person name="Brannstrom I.O."/>
            <person name="Guillou S."/>
            <person name="Cros-Aarteil S."/>
            <person name="Calhoun S."/>
            <person name="Kuo A."/>
            <person name="Mondo S."/>
            <person name="Pangilinan J."/>
            <person name="Riley R."/>
            <person name="Labutti K."/>
            <person name="Andreopoulos B."/>
            <person name="Lipzen A."/>
            <person name="Chen C."/>
            <person name="Yanf M."/>
            <person name="Daum C."/>
            <person name="Ng V."/>
            <person name="Clum A."/>
            <person name="Steindorff A."/>
            <person name="Ohm R."/>
            <person name="Martin F."/>
            <person name="Silar P."/>
            <person name="Natvig D."/>
            <person name="Lalanne C."/>
            <person name="Gautier V."/>
            <person name="Ament-Velasquez S.L."/>
            <person name="Kruys A."/>
            <person name="Hutchinson M.I."/>
            <person name="Powell A.J."/>
            <person name="Barry K."/>
            <person name="Miller A.N."/>
            <person name="Grigoriev I.V."/>
            <person name="Debuchy R."/>
            <person name="Gladieux P."/>
            <person name="Thoren M.H."/>
            <person name="Johannesson H."/>
        </authorList>
    </citation>
    <scope>NUCLEOTIDE SEQUENCE</scope>
    <source>
        <strain evidence="4">SMH4131-1</strain>
    </source>
</reference>
<feature type="signal peptide" evidence="2">
    <location>
        <begin position="1"/>
        <end position="20"/>
    </location>
</feature>
<dbReference type="AlphaFoldDB" id="A0AAE0I387"/>
<dbReference type="Gene3D" id="2.60.120.1620">
    <property type="match status" value="1"/>
</dbReference>
<keyword evidence="5" id="KW-1185">Reference proteome</keyword>
<dbReference type="Pfam" id="PF17829">
    <property type="entry name" value="GH115_C"/>
    <property type="match status" value="1"/>
</dbReference>
<name>A0AAE0I387_9PEZI</name>
<accession>A0AAE0I387</accession>
<dbReference type="Gene3D" id="3.20.20.520">
    <property type="entry name" value="Glycosyl hydrolase family 115"/>
    <property type="match status" value="1"/>
</dbReference>
<evidence type="ECO:0000256" key="2">
    <source>
        <dbReference type="SAM" id="SignalP"/>
    </source>
</evidence>
<feature type="domain" description="Gylcosyl hydrolase 115 C-terminal" evidence="3">
    <location>
        <begin position="851"/>
        <end position="1042"/>
    </location>
</feature>
<dbReference type="InterPro" id="IPR031924">
    <property type="entry name" value="GH115"/>
</dbReference>
<proteinExistence type="predicted"/>
<evidence type="ECO:0000313" key="5">
    <source>
        <dbReference type="Proteomes" id="UP001286456"/>
    </source>
</evidence>
<organism evidence="4 5">
    <name type="scientific">Cercophora scortea</name>
    <dbReference type="NCBI Taxonomy" id="314031"/>
    <lineage>
        <taxon>Eukaryota</taxon>
        <taxon>Fungi</taxon>
        <taxon>Dikarya</taxon>
        <taxon>Ascomycota</taxon>
        <taxon>Pezizomycotina</taxon>
        <taxon>Sordariomycetes</taxon>
        <taxon>Sordariomycetidae</taxon>
        <taxon>Sordariales</taxon>
        <taxon>Lasiosphaeriaceae</taxon>
        <taxon>Cercophora</taxon>
    </lineage>
</organism>
<comment type="caution">
    <text evidence="4">The sequence shown here is derived from an EMBL/GenBank/DDBJ whole genome shotgun (WGS) entry which is preliminary data.</text>
</comment>
<dbReference type="InterPro" id="IPR042301">
    <property type="entry name" value="GH115_sf"/>
</dbReference>
<dbReference type="GO" id="GO:0016787">
    <property type="term" value="F:hydrolase activity"/>
    <property type="evidence" value="ECO:0007669"/>
    <property type="project" value="UniProtKB-KW"/>
</dbReference>